<evidence type="ECO:0000256" key="5">
    <source>
        <dbReference type="SAM" id="SignalP"/>
    </source>
</evidence>
<evidence type="ECO:0000256" key="2">
    <source>
        <dbReference type="ARBA" id="ARBA00022729"/>
    </source>
</evidence>
<feature type="transmembrane region" description="Helical" evidence="4">
    <location>
        <begin position="306"/>
        <end position="328"/>
    </location>
</feature>
<keyword evidence="4" id="KW-0472">Membrane</keyword>
<evidence type="ECO:0000256" key="4">
    <source>
        <dbReference type="SAM" id="Phobius"/>
    </source>
</evidence>
<dbReference type="GO" id="GO:0031012">
    <property type="term" value="C:extracellular matrix"/>
    <property type="evidence" value="ECO:0007669"/>
    <property type="project" value="TreeGrafter"/>
</dbReference>
<dbReference type="InterPro" id="IPR001611">
    <property type="entry name" value="Leu-rich_rpt"/>
</dbReference>
<protein>
    <submittedName>
        <fullName evidence="6">Putative leucine-rich repeat protein</fullName>
    </submittedName>
</protein>
<dbReference type="GO" id="GO:0005615">
    <property type="term" value="C:extracellular space"/>
    <property type="evidence" value="ECO:0007669"/>
    <property type="project" value="TreeGrafter"/>
</dbReference>
<dbReference type="PANTHER" id="PTHR24373">
    <property type="entry name" value="SLIT RELATED LEUCINE-RICH REPEAT NEURONAL PROTEIN"/>
    <property type="match status" value="1"/>
</dbReference>
<dbReference type="SUPFAM" id="SSF52058">
    <property type="entry name" value="L domain-like"/>
    <property type="match status" value="1"/>
</dbReference>
<dbReference type="PROSITE" id="PS51450">
    <property type="entry name" value="LRR"/>
    <property type="match status" value="2"/>
</dbReference>
<dbReference type="Gene3D" id="3.80.10.10">
    <property type="entry name" value="Ribonuclease Inhibitor"/>
    <property type="match status" value="1"/>
</dbReference>
<accession>A0A1W7R881</accession>
<feature type="signal peptide" evidence="5">
    <location>
        <begin position="1"/>
        <end position="18"/>
    </location>
</feature>
<evidence type="ECO:0000256" key="1">
    <source>
        <dbReference type="ARBA" id="ARBA00022614"/>
    </source>
</evidence>
<dbReference type="AlphaFoldDB" id="A0A1W7R881"/>
<reference evidence="6" key="1">
    <citation type="submission" date="2016-03" db="EMBL/GenBank/DDBJ databases">
        <title>RNAseq analyses of the sensorial organs of adult female Aedes albopictus.</title>
        <authorList>
            <person name="Fabrizio L."/>
            <person name="Ribeiro J.M."/>
            <person name="Arca B."/>
        </authorList>
    </citation>
    <scope>NUCLEOTIDE SEQUENCE</scope>
</reference>
<sequence length="333" mass="37654">MLLRIVWFQLLAITLASTYDHQCLPYPIDSVCILDHIFYRPGDLVTFPTGYQEYHIQQPRSLKESGSKVTIFDEALYEAMHQPSRVEMEIVQMKGLTLPPTLLLGNFANNLVSSVSVSSGKNYRITYLDLESNSLTDIGFVSSLVNLEMLHLGSNNIRSIPGSALRPLTKLSYLYLSGNHFTTIPWKDLPCTLIHLDSYLGVVETVDFTNVNFPSLEYLNLRHNEFSAINVTALVQTAPNLKDVYLYNAKIDQFRLKDIKVELTAKNVTFVEVYEDYSRCFYGDRHEFVDGKCVLLAHLPVGTGKAVALSLVVLGVATLIVYLAYLVFRHMNR</sequence>
<proteinExistence type="predicted"/>
<dbReference type="PANTHER" id="PTHR24373:SF370">
    <property type="entry name" value="FISH-LIPS, ISOFORM E"/>
    <property type="match status" value="1"/>
</dbReference>
<dbReference type="SMART" id="SM00369">
    <property type="entry name" value="LRR_TYP"/>
    <property type="match status" value="3"/>
</dbReference>
<evidence type="ECO:0000256" key="3">
    <source>
        <dbReference type="ARBA" id="ARBA00022737"/>
    </source>
</evidence>
<keyword evidence="4" id="KW-1133">Transmembrane helix</keyword>
<evidence type="ECO:0000313" key="6">
    <source>
        <dbReference type="EMBL" id="JAV47362.1"/>
    </source>
</evidence>
<keyword evidence="3" id="KW-0677">Repeat</keyword>
<dbReference type="EMBL" id="GEHC01000283">
    <property type="protein sequence ID" value="JAV47362.1"/>
    <property type="molecule type" value="Transcribed_RNA"/>
</dbReference>
<dbReference type="VEuPathDB" id="VectorBase:AALF012331"/>
<keyword evidence="4" id="KW-0812">Transmembrane</keyword>
<name>A0A1W7R881_AEDAL</name>
<dbReference type="InterPro" id="IPR003591">
    <property type="entry name" value="Leu-rich_rpt_typical-subtyp"/>
</dbReference>
<organism evidence="6">
    <name type="scientific">Aedes albopictus</name>
    <name type="common">Asian tiger mosquito</name>
    <name type="synonym">Stegomyia albopicta</name>
    <dbReference type="NCBI Taxonomy" id="7160"/>
    <lineage>
        <taxon>Eukaryota</taxon>
        <taxon>Metazoa</taxon>
        <taxon>Ecdysozoa</taxon>
        <taxon>Arthropoda</taxon>
        <taxon>Hexapoda</taxon>
        <taxon>Insecta</taxon>
        <taxon>Pterygota</taxon>
        <taxon>Neoptera</taxon>
        <taxon>Endopterygota</taxon>
        <taxon>Diptera</taxon>
        <taxon>Nematocera</taxon>
        <taxon>Culicoidea</taxon>
        <taxon>Culicidae</taxon>
        <taxon>Culicinae</taxon>
        <taxon>Aedini</taxon>
        <taxon>Aedes</taxon>
        <taxon>Stegomyia</taxon>
    </lineage>
</organism>
<dbReference type="VEuPathDB" id="VectorBase:AALFPA_074630"/>
<dbReference type="Pfam" id="PF13855">
    <property type="entry name" value="LRR_8"/>
    <property type="match status" value="1"/>
</dbReference>
<keyword evidence="2 5" id="KW-0732">Signal</keyword>
<keyword evidence="1" id="KW-0433">Leucine-rich repeat</keyword>
<dbReference type="InterPro" id="IPR032675">
    <property type="entry name" value="LRR_dom_sf"/>
</dbReference>
<dbReference type="VEuPathDB" id="VectorBase:AALC636_011901"/>
<dbReference type="InterPro" id="IPR050328">
    <property type="entry name" value="Dev_Immune_Receptor"/>
</dbReference>
<feature type="chain" id="PRO_5012890768" evidence="5">
    <location>
        <begin position="19"/>
        <end position="333"/>
    </location>
</feature>